<proteinExistence type="predicted"/>
<keyword evidence="2" id="KW-1185">Reference proteome</keyword>
<reference evidence="1 2" key="1">
    <citation type="journal article" date="2018" name="Front. Plant Sci.">
        <title>Red Clover (Trifolium pratense) and Zigzag Clover (T. medium) - A Picture of Genomic Similarities and Differences.</title>
        <authorList>
            <person name="Dluhosova J."/>
            <person name="Istvanek J."/>
            <person name="Nedelnik J."/>
            <person name="Repkova J."/>
        </authorList>
    </citation>
    <scope>NUCLEOTIDE SEQUENCE [LARGE SCALE GENOMIC DNA]</scope>
    <source>
        <strain evidence="2">cv. 10/8</strain>
        <tissue evidence="1">Leaf</tissue>
    </source>
</reference>
<sequence length="34" mass="3742">MPLHGLPRSCLRSHEWWQCFGAKSSPSDLSGTAV</sequence>
<evidence type="ECO:0000313" key="2">
    <source>
        <dbReference type="Proteomes" id="UP000265520"/>
    </source>
</evidence>
<organism evidence="1 2">
    <name type="scientific">Trifolium medium</name>
    <dbReference type="NCBI Taxonomy" id="97028"/>
    <lineage>
        <taxon>Eukaryota</taxon>
        <taxon>Viridiplantae</taxon>
        <taxon>Streptophyta</taxon>
        <taxon>Embryophyta</taxon>
        <taxon>Tracheophyta</taxon>
        <taxon>Spermatophyta</taxon>
        <taxon>Magnoliopsida</taxon>
        <taxon>eudicotyledons</taxon>
        <taxon>Gunneridae</taxon>
        <taxon>Pentapetalae</taxon>
        <taxon>rosids</taxon>
        <taxon>fabids</taxon>
        <taxon>Fabales</taxon>
        <taxon>Fabaceae</taxon>
        <taxon>Papilionoideae</taxon>
        <taxon>50 kb inversion clade</taxon>
        <taxon>NPAAA clade</taxon>
        <taxon>Hologalegina</taxon>
        <taxon>IRL clade</taxon>
        <taxon>Trifolieae</taxon>
        <taxon>Trifolium</taxon>
    </lineage>
</organism>
<accession>A0A392URR2</accession>
<protein>
    <submittedName>
        <fullName evidence="1">Uncharacterized protein</fullName>
    </submittedName>
</protein>
<feature type="non-terminal residue" evidence="1">
    <location>
        <position position="34"/>
    </location>
</feature>
<comment type="caution">
    <text evidence="1">The sequence shown here is derived from an EMBL/GenBank/DDBJ whole genome shotgun (WGS) entry which is preliminary data.</text>
</comment>
<dbReference type="Proteomes" id="UP000265520">
    <property type="component" value="Unassembled WGS sequence"/>
</dbReference>
<dbReference type="AlphaFoldDB" id="A0A392URR2"/>
<name>A0A392URR2_9FABA</name>
<evidence type="ECO:0000313" key="1">
    <source>
        <dbReference type="EMBL" id="MCI75020.1"/>
    </source>
</evidence>
<dbReference type="EMBL" id="LXQA010873456">
    <property type="protein sequence ID" value="MCI75020.1"/>
    <property type="molecule type" value="Genomic_DNA"/>
</dbReference>